<feature type="region of interest" description="Disordered" evidence="2">
    <location>
        <begin position="1"/>
        <end position="54"/>
    </location>
</feature>
<feature type="compositionally biased region" description="Basic and acidic residues" evidence="2">
    <location>
        <begin position="966"/>
        <end position="985"/>
    </location>
</feature>
<feature type="region of interest" description="Disordered" evidence="2">
    <location>
        <begin position="964"/>
        <end position="987"/>
    </location>
</feature>
<reference evidence="3 4" key="1">
    <citation type="journal article" date="2016" name="Sci. Rep.">
        <title>The genome sequence of the outbreeding globe artichoke constructed de novo incorporating a phase-aware low-pass sequencing strategy of F1 progeny.</title>
        <authorList>
            <person name="Scaglione D."/>
            <person name="Reyes-Chin-Wo S."/>
            <person name="Acquadro A."/>
            <person name="Froenicke L."/>
            <person name="Portis E."/>
            <person name="Beitel C."/>
            <person name="Tirone M."/>
            <person name="Mauro R."/>
            <person name="Lo Monaco A."/>
            <person name="Mauromicale G."/>
            <person name="Faccioli P."/>
            <person name="Cattivelli L."/>
            <person name="Rieseberg L."/>
            <person name="Michelmore R."/>
            <person name="Lanteri S."/>
        </authorList>
    </citation>
    <scope>NUCLEOTIDE SEQUENCE [LARGE SCALE GENOMIC DNA]</scope>
    <source>
        <strain evidence="3">2C</strain>
    </source>
</reference>
<comment type="caution">
    <text evidence="3">The sequence shown here is derived from an EMBL/GenBank/DDBJ whole genome shotgun (WGS) entry which is preliminary data.</text>
</comment>
<feature type="region of interest" description="Disordered" evidence="2">
    <location>
        <begin position="1000"/>
        <end position="1019"/>
    </location>
</feature>
<dbReference type="OMA" id="KAIIHVD"/>
<feature type="compositionally biased region" description="Basic and acidic residues" evidence="2">
    <location>
        <begin position="765"/>
        <end position="777"/>
    </location>
</feature>
<feature type="region of interest" description="Disordered" evidence="2">
    <location>
        <begin position="2802"/>
        <end position="2880"/>
    </location>
</feature>
<feature type="compositionally biased region" description="Basic and acidic residues" evidence="2">
    <location>
        <begin position="1542"/>
        <end position="1561"/>
    </location>
</feature>
<feature type="region of interest" description="Disordered" evidence="2">
    <location>
        <begin position="833"/>
        <end position="936"/>
    </location>
</feature>
<feature type="region of interest" description="Disordered" evidence="2">
    <location>
        <begin position="3335"/>
        <end position="3391"/>
    </location>
</feature>
<feature type="region of interest" description="Disordered" evidence="2">
    <location>
        <begin position="2481"/>
        <end position="2500"/>
    </location>
</feature>
<feature type="compositionally biased region" description="Basic and acidic residues" evidence="2">
    <location>
        <begin position="1000"/>
        <end position="1011"/>
    </location>
</feature>
<feature type="compositionally biased region" description="Basic and acidic residues" evidence="2">
    <location>
        <begin position="641"/>
        <end position="651"/>
    </location>
</feature>
<feature type="compositionally biased region" description="Basic and acidic residues" evidence="2">
    <location>
        <begin position="1571"/>
        <end position="1583"/>
    </location>
</feature>
<feature type="region of interest" description="Disordered" evidence="2">
    <location>
        <begin position="1051"/>
        <end position="1073"/>
    </location>
</feature>
<feature type="region of interest" description="Disordered" evidence="2">
    <location>
        <begin position="1242"/>
        <end position="1364"/>
    </location>
</feature>
<keyword evidence="1" id="KW-0175">Coiled coil</keyword>
<feature type="compositionally biased region" description="Basic and acidic residues" evidence="2">
    <location>
        <begin position="245"/>
        <end position="270"/>
    </location>
</feature>
<feature type="compositionally biased region" description="Acidic residues" evidence="2">
    <location>
        <begin position="4066"/>
        <end position="4077"/>
    </location>
</feature>
<feature type="compositionally biased region" description="Basic and acidic residues" evidence="2">
    <location>
        <begin position="1448"/>
        <end position="1480"/>
    </location>
</feature>
<feature type="compositionally biased region" description="Basic and acidic residues" evidence="2">
    <location>
        <begin position="339"/>
        <end position="352"/>
    </location>
</feature>
<dbReference type="EMBL" id="LEKV01004804">
    <property type="protein sequence ID" value="KVH92794.1"/>
    <property type="molecule type" value="Genomic_DNA"/>
</dbReference>
<feature type="compositionally biased region" description="Basic and acidic residues" evidence="2">
    <location>
        <begin position="2423"/>
        <end position="2432"/>
    </location>
</feature>
<organism evidence="3 4">
    <name type="scientific">Cynara cardunculus var. scolymus</name>
    <name type="common">Globe artichoke</name>
    <name type="synonym">Cynara scolymus</name>
    <dbReference type="NCBI Taxonomy" id="59895"/>
    <lineage>
        <taxon>Eukaryota</taxon>
        <taxon>Viridiplantae</taxon>
        <taxon>Streptophyta</taxon>
        <taxon>Embryophyta</taxon>
        <taxon>Tracheophyta</taxon>
        <taxon>Spermatophyta</taxon>
        <taxon>Magnoliopsida</taxon>
        <taxon>eudicotyledons</taxon>
        <taxon>Gunneridae</taxon>
        <taxon>Pentapetalae</taxon>
        <taxon>asterids</taxon>
        <taxon>campanulids</taxon>
        <taxon>Asterales</taxon>
        <taxon>Asteraceae</taxon>
        <taxon>Carduoideae</taxon>
        <taxon>Cardueae</taxon>
        <taxon>Carduinae</taxon>
        <taxon>Cynara</taxon>
    </lineage>
</organism>
<proteinExistence type="predicted"/>
<feature type="compositionally biased region" description="Basic and acidic residues" evidence="2">
    <location>
        <begin position="4038"/>
        <end position="4065"/>
    </location>
</feature>
<feature type="compositionally biased region" description="Basic and acidic residues" evidence="2">
    <location>
        <begin position="362"/>
        <end position="372"/>
    </location>
</feature>
<feature type="region of interest" description="Disordered" evidence="2">
    <location>
        <begin position="165"/>
        <end position="394"/>
    </location>
</feature>
<feature type="compositionally biased region" description="Acidic residues" evidence="2">
    <location>
        <begin position="2409"/>
        <end position="2422"/>
    </location>
</feature>
<feature type="compositionally biased region" description="Basic and acidic residues" evidence="2">
    <location>
        <begin position="3365"/>
        <end position="3386"/>
    </location>
</feature>
<feature type="region of interest" description="Disordered" evidence="2">
    <location>
        <begin position="2999"/>
        <end position="3024"/>
    </location>
</feature>
<feature type="compositionally biased region" description="Basic and acidic residues" evidence="2">
    <location>
        <begin position="2742"/>
        <end position="2757"/>
    </location>
</feature>
<name>A0A103XL80_CYNCS</name>
<feature type="compositionally biased region" description="Basic and acidic residues" evidence="2">
    <location>
        <begin position="3335"/>
        <end position="3344"/>
    </location>
</feature>
<feature type="region of interest" description="Disordered" evidence="2">
    <location>
        <begin position="2566"/>
        <end position="2585"/>
    </location>
</feature>
<feature type="compositionally biased region" description="Basic and acidic residues" evidence="2">
    <location>
        <begin position="3594"/>
        <end position="3607"/>
    </location>
</feature>
<feature type="compositionally biased region" description="Basic and acidic residues" evidence="2">
    <location>
        <begin position="501"/>
        <end position="510"/>
    </location>
</feature>
<feature type="region of interest" description="Disordered" evidence="2">
    <location>
        <begin position="1721"/>
        <end position="1761"/>
    </location>
</feature>
<feature type="compositionally biased region" description="Basic and acidic residues" evidence="2">
    <location>
        <begin position="1721"/>
        <end position="1747"/>
    </location>
</feature>
<feature type="region of interest" description="Disordered" evidence="2">
    <location>
        <begin position="2395"/>
        <end position="2470"/>
    </location>
</feature>
<feature type="region of interest" description="Disordered" evidence="2">
    <location>
        <begin position="490"/>
        <end position="528"/>
    </location>
</feature>
<feature type="compositionally biased region" description="Basic and acidic residues" evidence="2">
    <location>
        <begin position="1261"/>
        <end position="1301"/>
    </location>
</feature>
<gene>
    <name evidence="3" type="ORF">Ccrd_005146</name>
</gene>
<feature type="region of interest" description="Disordered" evidence="2">
    <location>
        <begin position="2509"/>
        <end position="2540"/>
    </location>
</feature>
<feature type="region of interest" description="Disordered" evidence="2">
    <location>
        <begin position="2328"/>
        <end position="2360"/>
    </location>
</feature>
<feature type="compositionally biased region" description="Polar residues" evidence="2">
    <location>
        <begin position="1482"/>
        <end position="1502"/>
    </location>
</feature>
<feature type="compositionally biased region" description="Polar residues" evidence="2">
    <location>
        <begin position="581"/>
        <end position="603"/>
    </location>
</feature>
<feature type="compositionally biased region" description="Basic and acidic residues" evidence="2">
    <location>
        <begin position="663"/>
        <end position="682"/>
    </location>
</feature>
<feature type="coiled-coil region" evidence="1">
    <location>
        <begin position="1974"/>
        <end position="2005"/>
    </location>
</feature>
<feature type="compositionally biased region" description="Basic and acidic residues" evidence="2">
    <location>
        <begin position="872"/>
        <end position="889"/>
    </location>
</feature>
<feature type="compositionally biased region" description="Polar residues" evidence="2">
    <location>
        <begin position="895"/>
        <end position="904"/>
    </location>
</feature>
<feature type="region of interest" description="Disordered" evidence="2">
    <location>
        <begin position="2727"/>
        <end position="2766"/>
    </location>
</feature>
<evidence type="ECO:0000313" key="4">
    <source>
        <dbReference type="Proteomes" id="UP000243975"/>
    </source>
</evidence>
<feature type="region of interest" description="Disordered" evidence="2">
    <location>
        <begin position="1542"/>
        <end position="1617"/>
    </location>
</feature>
<feature type="compositionally biased region" description="Basic and acidic residues" evidence="2">
    <location>
        <begin position="1242"/>
        <end position="1252"/>
    </location>
</feature>
<sequence length="4143" mass="464807">MATEIDIPVSVSSKKGEREDDAFSSEFLDGKVTEHPGNRVKQLESGPNQPLETSSHVAETVNTQLGSDKRTDDEGGIFFQALSVPMVNTPDSCETTTTEDQEDIRTTKIETFTEENPNDDERVAVIASEETEDHNVVEAVSAQTEGSIDHIHGLIKGSDKDIEEVTEFCNKDESTGGSSNAKTDAGKEEKEGKEPEIVKTKENVEKDDEEIRPSVETVEKTEYEGLQDGIISDVCVSTQTKPKHGITEDEKKNDDGQMKSEKKGSEKAESEGLEVSYSMAPSKKEIASEDEDQEKEYVLNVLEHEQGNGDDVTGSHDATGEDIKETAVSQHATTVAYVKEQDLNETDNKSVDAQEASEQSENEGRDRSEQKPMESINKIVPSCSETEQEEQTEVIRPIVEIDEEAITILNKDDDQEKGQEVNMSEKSQYEDTITSSQDVTFGGLQRKNHYSESIEPELVETKEIIEKDTQEIEDNVETLEKTERLIHAIPTDVFISTQTEPEEKTPKNEEKNDEEVIGSDDDKKKKSESLMVMELCEELESEEVSNLSDNSCMVSNENVIASKEDQDKLYVSGKGQGGSDDVTSSQNASSEYIKETTTGQHATTPAYFEEGRDLNVTPKDIVKEGDDRTIDPQEESEQCENEAKDKTEQKQGESVNKIVHSSSEIEQKDDTEEIKPSDKKLEQQGLLHVITADTSNSTQTESHVGSAEHEENNGETIECDDGQTKKSRSPMVEACIETVPEKANEYEEGLLHSNSSSMVLNENEIVSKDEYQEKEQEFYVSEKGQHGGDDVTSSQNASSEDIKEMVGRHGTKVAYLEEVQGLNAMAKDILKEEAKDRTINPQEASEQYENEASGEREQKPEKNSCLETEQEEYAKEIKPSVETEVKEEQEGLMQIETQVESQQEATEHEEKNDEEVIESDDGPKKKSNNPSTEEVCKEIDAGKVEYEGVELFDNSSVKLKAIATLSKDEDREKEQELNIEQEKSISGELQAQVEKELQEDLGGHQLEDSKSENPCTTEQNILEEVGEKTTMKSEEITKQAFQESQIDTNKEIEAKLDVENQTDERENASEMKDEVILTEKISLELGQPMEQNTEACQTTTMSEKIEEEIAEKVEDLSLGSKDDTYDNTITEEKSFLDGRTTEIEISTFEHELVAEKTTIKPEEITVQAFQDSQSGANKEIKAKLEAENQVDKREDGSEMKDEVVVAEKMSSELGQPMEQNVEEIQACQTPTMSEKTEELIAKNDEDLSHGNIEDTNANTTIEEKGFLDGSTREIEISTLEHEPVGEKNGGLDEASKKKYTDLNEATAAELQEDFIPSKSPRTSTEDTPNPVKSKAESENLPIDLDSDSEVEIPRVVPKSEDSNLKEECVISATETSVDEEKGTVTKEISSDELTWTFLKQISYPDPIAENPEVTEVRVDAQIGQDDLQAAEDFDCDSKTSSTIQALKMDMKESAEKSVRISEEVKNDGVDEAPKQERIPSQEDATTLEPQVNLSNIESTYPSESDKKVDEDDFYATHERKSIDALGQEKSIYGALQARVEKELQEDLGDHESEDSKSEHPCTTEQDILEEVGEKTPTKPEEITKQVFQKSQSEINKELEAKLDAENQDDGREYRSEIKDDIMSSELGQPMEQNVEEIQACRTTTMSEKTKDEIIEKDEDLSLGSIDDTDDNIIIKEKSFLDGRTREIEISTLEHEPVEEKTTIKPEEITIQAFQEIRSETNKEIEAKIDAENQADEREDRSEMKDEVVPTENMSSELGQPMEQDIEEIQACRTTTISEKIADEIAKTDEDFSLGSKDDKDDNTIKEEKIFLDGRTREIEISALEHEPVEEKTTINSEITKQAFHESKSETTNEIEAKLDVENQADKREDRSEMKDEVVLTKKMSSELGQPMEQNVEIQACQTTTMSEKVEDEIAQKVEDLSLGSVEDTNDNAIKEEKIFLDGRTREIEIFALEHEPIGEKTTIKPEEITKHVFQENQSETNKDIEDKLETERSEMKDEVVLTEKDSWKYKLIYIDFIFPLIVNSLNFLYFRLFINILKNRVYQVSSEYGQPMEQNVEEIQACQTTTMSERIEDEIAKKDADLSQGSIDDTNDNTIKEEEKILNGRTKEIEISALEHEPVGEKTTIKSEEISKQAFQESQSATNKVIEVKLDVENQADEREDRSEMKDEIVLPEKMSSELGQPMEQNVEIHECQTTTISEKIADEIAEKDEDLSLGGKDDKDDNAIKEEKSFLDERTKEIEISTLEHEPVGEKTTIKPEEIAIQAFHESQSETNKGVEAKLDAENQTDGREDRSWMKDEVVLIEKMSSELGQPTVQNIQEIEACRTTTMSEKIEDEIVEKDEDLSLGSTEDTNDNTIKEEKNFLNGRTREIEIFVLDQKPVGEKTKMKPEEITKLAFQESQSETNKEIEAQLDAENQADEREDASEVKDEVVLTEKMSLEFGQPMEQNVEDLSHGSIEDTNDNTTIEEKSFLDGRAREIEISALEHEPVEEKNGGLDEVSKQKYTDLNEATTAELQEDFIPSRSPRTSTESENLPIEDLDSVSEVEIPRVVPKSEDSDLKEECVISATATSMDEEKGTVTKEISSDEISYSDPVAVENSEVTEVRVDAQIAKEDLRAAEDINCESKASSSIQALKMELKEGVEKSVRISGEIKKDGVDEAPKQESIPTLEDAATLEPQVNLSNIESTYPSESDKSPTWALEFVCDVQTPEVVTDSKESKVAEERIVLATAEHTDENNGEEEQEIKTNEISSAEKKEQITESNQVVEHPSMMCPSAILIEEPQPEQSVITSENIMKYQTLESKLEHTSEKDLNRSWDMEENVTLTPENQINSTEDQNETMKNVILKENVVVEREKEEGRTEVKEQDSEEDDCPKEIENTSTSNLKELANEIEDSKPIPIEVKAESQRELKNIPENLSCLSKASSTIEEVKDDSIDEASRSERVPILEDAKALELQVNLPEIESIITPSNDQDGMKLREGIETIEQQGVLVSQLTDREILEEEATENRKEAPNHEFEKEEKDDEQISEIQTPEAISKMEVKEEYLGATNDSCKTLTGGLSSEKLLDELKEIDAKEDTELIVSGEEKAAEDSYQDAVAEVTAISQTEEVRAVIEKLVSMVPPEELTSPTTEDRTNDLVAGTDKTKVEHSSISNKDWNPEEFTETLLEDQRSVEKYIEEEGQDNFGVENKEAKSGNEVVEDVLVNELRTILVLSWHIKSSPNLQVLLEAEKAKESKSIKDNINKEVSCIPNQLTSATDEVCQIKRLNSIPNELLEAKGSVEDIGDPKLMAENHNLKAETFTIMKEPTEDMKQDVENTSETVASEFERLENMVTEEKLIEANANKEKETLDEPQADDPAKIMSDSISSSTEQDKEVRSEESSGHGDMHKLEVEPTEVDEIVADGKEVSAMLTENLQEASPEMIPVKHDPETATIIEKIEEIKDKDETLVDMDFSTSTKEVACLSNEKTRELQVSTLNTEIDGGKQDGTGDMLNKEREAVQTHEHISDIKFVDPPLNVEIREQEELMHCGSQEPSEDNALLSQNDKKIVDLLVQPSVQTEIIQSVDKRFEEAPAIDEQKHENDLDTAKARIVDVVSSAESPRIEQQHLDTKEATVEPINQENQSEQKKEADENIQSDIPIEKVPKQTTADTEIADEFLVMPVAKEEEEKSNHLQNYSREEEHYGKRTYQDLEAVTEPSQTDKLSDKVKKAESIDIQEETMAGGNLHKEETEKRTNITEATLDLHHGEQGDETCSEAAIPIEDLKGDMDVPVPKCASTRNPEVRSAILEVLSVMDATADKAGYNRDPNDKTAEAHVAEKGVLKEDVHLDSTCNRSKTTDKISVMNQVLPTPVCATHLSQKIRKLPDSCGGDASYGSHEEPVNLPLTKERSMELDAPVTPATAAREDMEISKEYVTDDLVKISQIQPELQKYEVSASAVDKQLPDKPYQNESMESKLLTGNIDASHEQREPNAKSLTAKAKNLKATDASGTEPQCSIEIVKEEKKISDEKEKSETPEAARIVFTDILHESTQGNSQVAENLMLRTRSRTDKEDEALTKDQQVDKEETGDNREKTEDEDEAEEDDEDNQKMGSCSDAPVMIEASKDMDVKVHKKSHNILSGVGSKVKHSIAKVKKAITGKSSHPKPPSPKERD</sequence>
<feature type="compositionally biased region" description="Basic and acidic residues" evidence="2">
    <location>
        <begin position="3002"/>
        <end position="3016"/>
    </location>
</feature>
<feature type="compositionally biased region" description="Basic and acidic residues" evidence="2">
    <location>
        <begin position="410"/>
        <end position="419"/>
    </location>
</feature>
<feature type="compositionally biased region" description="Polar residues" evidence="2">
    <location>
        <begin position="2820"/>
        <end position="2832"/>
    </location>
</feature>
<feature type="region of interest" description="Disordered" evidence="2">
    <location>
        <begin position="409"/>
        <end position="436"/>
    </location>
</feature>
<evidence type="ECO:0000256" key="1">
    <source>
        <dbReference type="SAM" id="Coils"/>
    </source>
</evidence>
<keyword evidence="4" id="KW-1185">Reference proteome</keyword>
<feature type="region of interest" description="Disordered" evidence="2">
    <location>
        <begin position="1446"/>
        <end position="1512"/>
    </location>
</feature>
<feature type="compositionally biased region" description="Polar residues" evidence="2">
    <location>
        <begin position="45"/>
        <end position="54"/>
    </location>
</feature>
<feature type="compositionally biased region" description="Basic and acidic residues" evidence="2">
    <location>
        <begin position="184"/>
        <end position="223"/>
    </location>
</feature>
<protein>
    <submittedName>
        <fullName evidence="3">Uncharacterized protein</fullName>
    </submittedName>
</protein>
<feature type="compositionally biased region" description="Basic residues" evidence="2">
    <location>
        <begin position="4115"/>
        <end position="4127"/>
    </location>
</feature>
<evidence type="ECO:0000256" key="2">
    <source>
        <dbReference type="SAM" id="MobiDB-lite"/>
    </source>
</evidence>
<feature type="compositionally biased region" description="Basic and acidic residues" evidence="2">
    <location>
        <begin position="28"/>
        <end position="37"/>
    </location>
</feature>
<feature type="region of interest" description="Disordered" evidence="2">
    <location>
        <begin position="4037"/>
        <end position="4143"/>
    </location>
</feature>
<accession>A0A103XL80</accession>
<feature type="compositionally biased region" description="Basic and acidic residues" evidence="2">
    <location>
        <begin position="2847"/>
        <end position="2863"/>
    </location>
</feature>
<feature type="compositionally biased region" description="Basic and acidic residues" evidence="2">
    <location>
        <begin position="853"/>
        <end position="864"/>
    </location>
</feature>
<feature type="compositionally biased region" description="Basic and acidic residues" evidence="2">
    <location>
        <begin position="620"/>
        <end position="631"/>
    </location>
</feature>
<feature type="compositionally biased region" description="Basic and acidic residues" evidence="2">
    <location>
        <begin position="1594"/>
        <end position="1617"/>
    </location>
</feature>
<feature type="compositionally biased region" description="Basic and acidic residues" evidence="2">
    <location>
        <begin position="2802"/>
        <end position="2815"/>
    </location>
</feature>
<feature type="region of interest" description="Disordered" evidence="2">
    <location>
        <begin position="2264"/>
        <end position="2294"/>
    </location>
</feature>
<feature type="region of interest" description="Disordered" evidence="2">
    <location>
        <begin position="558"/>
        <end position="731"/>
    </location>
</feature>
<feature type="compositionally biased region" description="Basic and acidic residues" evidence="2">
    <location>
        <begin position="1503"/>
        <end position="1512"/>
    </location>
</feature>
<feature type="region of interest" description="Disordered" evidence="2">
    <location>
        <begin position="761"/>
        <end position="805"/>
    </location>
</feature>
<feature type="compositionally biased region" description="Polar residues" evidence="2">
    <location>
        <begin position="421"/>
        <end position="436"/>
    </location>
</feature>
<feature type="compositionally biased region" description="Acidic residues" evidence="2">
    <location>
        <begin position="2332"/>
        <end position="2343"/>
    </location>
</feature>
<feature type="region of interest" description="Disordered" evidence="2">
    <location>
        <begin position="3591"/>
        <end position="3626"/>
    </location>
</feature>
<evidence type="ECO:0000313" key="3">
    <source>
        <dbReference type="EMBL" id="KVH92794.1"/>
    </source>
</evidence>
<feature type="compositionally biased region" description="Polar residues" evidence="2">
    <location>
        <begin position="692"/>
        <end position="703"/>
    </location>
</feature>
<dbReference type="Proteomes" id="UP000243975">
    <property type="component" value="Unassembled WGS sequence"/>
</dbReference>
<dbReference type="Gramene" id="KVH92794">
    <property type="protein sequence ID" value="KVH92794"/>
    <property type="gene ID" value="Ccrd_005146"/>
</dbReference>
<feature type="compositionally biased region" description="Basic and acidic residues" evidence="2">
    <location>
        <begin position="2274"/>
        <end position="2294"/>
    </location>
</feature>
<dbReference type="STRING" id="59895.A0A103XL80"/>